<reference evidence="1 2" key="1">
    <citation type="submission" date="2020-08" db="EMBL/GenBank/DDBJ databases">
        <title>Sequencing the genomes of 1000 actinobacteria strains.</title>
        <authorList>
            <person name="Klenk H.-P."/>
        </authorList>
    </citation>
    <scope>NUCLEOTIDE SEQUENCE [LARGE SCALE GENOMIC DNA]</scope>
    <source>
        <strain evidence="1 2">DSM 17945</strain>
    </source>
</reference>
<name>A0A7W9N0S3_9MICC</name>
<dbReference type="InterPro" id="IPR025659">
    <property type="entry name" value="Tubby-like_C"/>
</dbReference>
<evidence type="ECO:0000313" key="2">
    <source>
        <dbReference type="Proteomes" id="UP000567246"/>
    </source>
</evidence>
<gene>
    <name evidence="1" type="ORF">HDA33_001113</name>
</gene>
<dbReference type="AlphaFoldDB" id="A0A7W9N0S3"/>
<protein>
    <submittedName>
        <fullName evidence="1">Uncharacterized protein YxjI</fullName>
    </submittedName>
</protein>
<dbReference type="SUPFAM" id="SSF54518">
    <property type="entry name" value="Tubby C-terminal domain-like"/>
    <property type="match status" value="1"/>
</dbReference>
<dbReference type="Proteomes" id="UP000567246">
    <property type="component" value="Unassembled WGS sequence"/>
</dbReference>
<dbReference type="InterPro" id="IPR007612">
    <property type="entry name" value="LOR"/>
</dbReference>
<sequence>MSTAFDAGRLGRTDVLTLQQVTSFMSNDMQVTGPDGQTVATVVTTGGGLGRMLLGSRTFDVVDGEDGRVLFRLADPATFGRDRYAIVDADGLPLANLVREFALFRTSVSVEVVDGTRFAVTGNLWDHDYTMTVGQAPIARATATFGGFMNALAGRSRYELRLDPGMPPVVRCAVLGTAIALDLIRAKDRRRNN</sequence>
<dbReference type="RefSeq" id="WP_184171731.1">
    <property type="nucleotide sequence ID" value="NZ_BAABAG010000001.1"/>
</dbReference>
<proteinExistence type="predicted"/>
<dbReference type="EMBL" id="JACHMW010000001">
    <property type="protein sequence ID" value="MBB5848549.1"/>
    <property type="molecule type" value="Genomic_DNA"/>
</dbReference>
<dbReference type="Pfam" id="PF04525">
    <property type="entry name" value="LOR"/>
    <property type="match status" value="1"/>
</dbReference>
<accession>A0A7W9N0S3</accession>
<comment type="caution">
    <text evidence="1">The sequence shown here is derived from an EMBL/GenBank/DDBJ whole genome shotgun (WGS) entry which is preliminary data.</text>
</comment>
<keyword evidence="2" id="KW-1185">Reference proteome</keyword>
<organism evidence="1 2">
    <name type="scientific">Micrococcus endophyticus</name>
    <dbReference type="NCBI Taxonomy" id="455343"/>
    <lineage>
        <taxon>Bacteria</taxon>
        <taxon>Bacillati</taxon>
        <taxon>Actinomycetota</taxon>
        <taxon>Actinomycetes</taxon>
        <taxon>Micrococcales</taxon>
        <taxon>Micrococcaceae</taxon>
        <taxon>Micrococcus</taxon>
    </lineage>
</organism>
<evidence type="ECO:0000313" key="1">
    <source>
        <dbReference type="EMBL" id="MBB5848549.1"/>
    </source>
</evidence>